<reference evidence="2" key="2">
    <citation type="submission" date="2021-04" db="EMBL/GenBank/DDBJ databases">
        <authorList>
            <person name="Gilroy R."/>
        </authorList>
    </citation>
    <scope>NUCLEOTIDE SEQUENCE</scope>
    <source>
        <strain evidence="2">ChiSxjej3B15-572</strain>
    </source>
</reference>
<dbReference type="Proteomes" id="UP000824231">
    <property type="component" value="Unassembled WGS sequence"/>
</dbReference>
<protein>
    <submittedName>
        <fullName evidence="2">Virulence-associated E family protein</fullName>
    </submittedName>
</protein>
<dbReference type="InterPro" id="IPR007936">
    <property type="entry name" value="VapE-like_dom"/>
</dbReference>
<evidence type="ECO:0000313" key="2">
    <source>
        <dbReference type="EMBL" id="HIX35208.1"/>
    </source>
</evidence>
<accession>A0A9D2AJX0</accession>
<evidence type="ECO:0000259" key="1">
    <source>
        <dbReference type="Pfam" id="PF05272"/>
    </source>
</evidence>
<gene>
    <name evidence="2" type="ORF">H9856_02175</name>
</gene>
<feature type="domain" description="Virulence-associated protein E-like" evidence="1">
    <location>
        <begin position="22"/>
        <end position="169"/>
    </location>
</feature>
<organism evidence="2 3">
    <name type="scientific">Candidatus Limosilactobacillus merdigallinarum</name>
    <dbReference type="NCBI Taxonomy" id="2838652"/>
    <lineage>
        <taxon>Bacteria</taxon>
        <taxon>Bacillati</taxon>
        <taxon>Bacillota</taxon>
        <taxon>Bacilli</taxon>
        <taxon>Lactobacillales</taxon>
        <taxon>Lactobacillaceae</taxon>
        <taxon>Limosilactobacillus</taxon>
    </lineage>
</organism>
<sequence>MKYFNSFGKKGLDSTWPRDNFDWYLQGIRSFDQKDDNLAMAGMLCVNNDEMTASKKSGVETLKQIASAPFFKVRKPYDTLPTKIERTFIMCRTSNLTQNQYKASHGQRKFLPFLISKDRHTMDCAGPNSVMTPSFVDQCWAEAYYKYRQLKADGKLISFFSLSEEEEDDLKIDTIGFVNERLARQGGKGPVSFTTGELTKYLTKDERENLPLARKLQPILTNDLGFKNTLVGKGSTRRSGYISTGETKKDLKQLNDDLKKM</sequence>
<dbReference type="Pfam" id="PF05272">
    <property type="entry name" value="VapE-like_dom"/>
    <property type="match status" value="1"/>
</dbReference>
<dbReference type="EMBL" id="DXFH01000005">
    <property type="protein sequence ID" value="HIX35208.1"/>
    <property type="molecule type" value="Genomic_DNA"/>
</dbReference>
<comment type="caution">
    <text evidence="2">The sequence shown here is derived from an EMBL/GenBank/DDBJ whole genome shotgun (WGS) entry which is preliminary data.</text>
</comment>
<proteinExistence type="predicted"/>
<evidence type="ECO:0000313" key="3">
    <source>
        <dbReference type="Proteomes" id="UP000824231"/>
    </source>
</evidence>
<reference evidence="2" key="1">
    <citation type="journal article" date="2021" name="PeerJ">
        <title>Extensive microbial diversity within the chicken gut microbiome revealed by metagenomics and culture.</title>
        <authorList>
            <person name="Gilroy R."/>
            <person name="Ravi A."/>
            <person name="Getino M."/>
            <person name="Pursley I."/>
            <person name="Horton D.L."/>
            <person name="Alikhan N.F."/>
            <person name="Baker D."/>
            <person name="Gharbi K."/>
            <person name="Hall N."/>
            <person name="Watson M."/>
            <person name="Adriaenssens E.M."/>
            <person name="Foster-Nyarko E."/>
            <person name="Jarju S."/>
            <person name="Secka A."/>
            <person name="Antonio M."/>
            <person name="Oren A."/>
            <person name="Chaudhuri R.R."/>
            <person name="La Ragione R."/>
            <person name="Hildebrand F."/>
            <person name="Pallen M.J."/>
        </authorList>
    </citation>
    <scope>NUCLEOTIDE SEQUENCE</scope>
    <source>
        <strain evidence="2">ChiSxjej3B15-572</strain>
    </source>
</reference>
<name>A0A9D2AJX0_9LACO</name>
<dbReference type="AlphaFoldDB" id="A0A9D2AJX0"/>